<dbReference type="Pfam" id="PF00083">
    <property type="entry name" value="Sugar_tr"/>
    <property type="match status" value="1"/>
</dbReference>
<dbReference type="FunFam" id="1.20.1250.20:FF:000002">
    <property type="entry name" value="Sugar transport protein 13"/>
    <property type="match status" value="1"/>
</dbReference>
<dbReference type="PANTHER" id="PTHR23500">
    <property type="entry name" value="SOLUTE CARRIER FAMILY 2, FACILITATED GLUCOSE TRANSPORTER"/>
    <property type="match status" value="1"/>
</dbReference>
<dbReference type="NCBIfam" id="TIGR00879">
    <property type="entry name" value="SP"/>
    <property type="match status" value="1"/>
</dbReference>
<dbReference type="GeneID" id="17350113"/>
<dbReference type="KEGG" id="cvr:CHLNCDRAFT_59832"/>
<dbReference type="OMA" id="TFAADMG"/>
<dbReference type="RefSeq" id="XP_005842790.1">
    <property type="nucleotide sequence ID" value="XM_005842729.1"/>
</dbReference>
<dbReference type="PROSITE" id="PS50850">
    <property type="entry name" value="MFS"/>
    <property type="match status" value="1"/>
</dbReference>
<feature type="transmembrane region" description="Helical" evidence="11">
    <location>
        <begin position="86"/>
        <end position="109"/>
    </location>
</feature>
<dbReference type="RefSeq" id="XP_005845768.1">
    <property type="nucleotide sequence ID" value="XM_005845706.1"/>
</dbReference>
<evidence type="ECO:0000256" key="2">
    <source>
        <dbReference type="ARBA" id="ARBA00010992"/>
    </source>
</evidence>
<evidence type="ECO:0000256" key="1">
    <source>
        <dbReference type="ARBA" id="ARBA00004141"/>
    </source>
</evidence>
<dbReference type="CDD" id="cd17361">
    <property type="entry name" value="MFS_STP"/>
    <property type="match status" value="1"/>
</dbReference>
<dbReference type="InterPro" id="IPR020846">
    <property type="entry name" value="MFS_dom"/>
</dbReference>
<dbReference type="OrthoDB" id="5296287at2759"/>
<evidence type="ECO:0000259" key="12">
    <source>
        <dbReference type="PROSITE" id="PS50850"/>
    </source>
</evidence>
<feature type="transmembrane region" description="Helical" evidence="11">
    <location>
        <begin position="116"/>
        <end position="135"/>
    </location>
</feature>
<name>E1ZKC0_CHLVA</name>
<dbReference type="InterPro" id="IPR044778">
    <property type="entry name" value="MFS_STP/MST-like_plant"/>
</dbReference>
<dbReference type="Proteomes" id="UP000008141">
    <property type="component" value="Unassembled WGS sequence"/>
</dbReference>
<evidence type="ECO:0000256" key="11">
    <source>
        <dbReference type="SAM" id="Phobius"/>
    </source>
</evidence>
<comment type="subcellular location">
    <subcellularLocation>
        <location evidence="1">Membrane</location>
        <topology evidence="1">Multi-pass membrane protein</topology>
    </subcellularLocation>
</comment>
<dbReference type="FunCoup" id="E1ZKC0">
    <property type="interactions" value="272"/>
</dbReference>
<dbReference type="InterPro" id="IPR036259">
    <property type="entry name" value="MFS_trans_sf"/>
</dbReference>
<keyword evidence="8 11" id="KW-0472">Membrane</keyword>
<evidence type="ECO:0000313" key="14">
    <source>
        <dbReference type="EMBL" id="EFN53666.1"/>
    </source>
</evidence>
<dbReference type="PRINTS" id="PR00171">
    <property type="entry name" value="SUGRTRNSPORT"/>
</dbReference>
<feature type="transmembrane region" description="Helical" evidence="11">
    <location>
        <begin position="203"/>
        <end position="225"/>
    </location>
</feature>
<keyword evidence="4" id="KW-0762">Sugar transport</keyword>
<evidence type="ECO:0000256" key="4">
    <source>
        <dbReference type="ARBA" id="ARBA00022597"/>
    </source>
</evidence>
<evidence type="ECO:0000256" key="8">
    <source>
        <dbReference type="ARBA" id="ARBA00023136"/>
    </source>
</evidence>
<evidence type="ECO:0000256" key="6">
    <source>
        <dbReference type="ARBA" id="ARBA00022847"/>
    </source>
</evidence>
<dbReference type="eggNOG" id="KOG0254">
    <property type="taxonomic scope" value="Eukaryota"/>
</dbReference>
<keyword evidence="5 11" id="KW-0812">Transmembrane</keyword>
<dbReference type="InParanoid" id="E1ZKC0"/>
<feature type="transmembrane region" description="Helical" evidence="11">
    <location>
        <begin position="359"/>
        <end position="378"/>
    </location>
</feature>
<evidence type="ECO:0000256" key="9">
    <source>
        <dbReference type="RuleBase" id="RU003346"/>
    </source>
</evidence>
<evidence type="ECO:0000256" key="3">
    <source>
        <dbReference type="ARBA" id="ARBA00022448"/>
    </source>
</evidence>
<feature type="region of interest" description="Disordered" evidence="10">
    <location>
        <begin position="533"/>
        <end position="568"/>
    </location>
</feature>
<dbReference type="GO" id="GO:0016020">
    <property type="term" value="C:membrane"/>
    <property type="evidence" value="ECO:0007669"/>
    <property type="project" value="UniProtKB-SubCell"/>
</dbReference>
<feature type="domain" description="Major facilitator superfamily (MFS) profile" evidence="12">
    <location>
        <begin position="30"/>
        <end position="482"/>
    </location>
</feature>
<organism evidence="15">
    <name type="scientific">Chlorella variabilis</name>
    <name type="common">Green alga</name>
    <dbReference type="NCBI Taxonomy" id="554065"/>
    <lineage>
        <taxon>Eukaryota</taxon>
        <taxon>Viridiplantae</taxon>
        <taxon>Chlorophyta</taxon>
        <taxon>core chlorophytes</taxon>
        <taxon>Trebouxiophyceae</taxon>
        <taxon>Chlorellales</taxon>
        <taxon>Chlorellaceae</taxon>
        <taxon>Chlorella clade</taxon>
        <taxon>Chlorella</taxon>
    </lineage>
</organism>
<dbReference type="SUPFAM" id="SSF103473">
    <property type="entry name" value="MFS general substrate transporter"/>
    <property type="match status" value="1"/>
</dbReference>
<evidence type="ECO:0000256" key="10">
    <source>
        <dbReference type="SAM" id="MobiDB-lite"/>
    </source>
</evidence>
<reference evidence="14 15" key="1">
    <citation type="journal article" date="2010" name="Plant Cell">
        <title>The Chlorella variabilis NC64A genome reveals adaptation to photosymbiosis, coevolution with viruses, and cryptic sex.</title>
        <authorList>
            <person name="Blanc G."/>
            <person name="Duncan G."/>
            <person name="Agarkova I."/>
            <person name="Borodovsky M."/>
            <person name="Gurnon J."/>
            <person name="Kuo A."/>
            <person name="Lindquist E."/>
            <person name="Lucas S."/>
            <person name="Pangilinan J."/>
            <person name="Polle J."/>
            <person name="Salamov A."/>
            <person name="Terry A."/>
            <person name="Yamada T."/>
            <person name="Dunigan D.D."/>
            <person name="Grigoriev I.V."/>
            <person name="Claverie J.M."/>
            <person name="Van Etten J.L."/>
        </authorList>
    </citation>
    <scope>NUCLEOTIDE SEQUENCE [LARGE SCALE GENOMIC DNA]</scope>
    <source>
        <strain evidence="14 15">NC64A</strain>
    </source>
</reference>
<feature type="transmembrane region" description="Helical" evidence="11">
    <location>
        <begin position="175"/>
        <end position="197"/>
    </location>
</feature>
<dbReference type="GO" id="GO:0015145">
    <property type="term" value="F:monosaccharide transmembrane transporter activity"/>
    <property type="evidence" value="ECO:0007669"/>
    <property type="project" value="InterPro"/>
</dbReference>
<feature type="transmembrane region" description="Helical" evidence="11">
    <location>
        <begin position="428"/>
        <end position="451"/>
    </location>
</feature>
<feature type="compositionally biased region" description="Polar residues" evidence="10">
    <location>
        <begin position="538"/>
        <end position="548"/>
    </location>
</feature>
<dbReference type="EMBL" id="GL433882">
    <property type="protein sequence ID" value="EFN50678.1"/>
    <property type="molecule type" value="Genomic_DNA"/>
</dbReference>
<evidence type="ECO:0000256" key="5">
    <source>
        <dbReference type="ARBA" id="ARBA00022692"/>
    </source>
</evidence>
<comment type="similarity">
    <text evidence="2 9">Belongs to the major facilitator superfamily. Sugar transporter (TC 2.A.1.1) family.</text>
</comment>
<dbReference type="GO" id="GO:0015293">
    <property type="term" value="F:symporter activity"/>
    <property type="evidence" value="ECO:0007669"/>
    <property type="project" value="UniProtKB-KW"/>
</dbReference>
<keyword evidence="15" id="KW-1185">Reference proteome</keyword>
<dbReference type="InterPro" id="IPR005829">
    <property type="entry name" value="Sugar_transporter_CS"/>
</dbReference>
<dbReference type="PROSITE" id="PS00216">
    <property type="entry name" value="SUGAR_TRANSPORT_1"/>
    <property type="match status" value="1"/>
</dbReference>
<dbReference type="InterPro" id="IPR045262">
    <property type="entry name" value="STP/PLT_plant"/>
</dbReference>
<dbReference type="PANTHER" id="PTHR23500:SF357">
    <property type="entry name" value="IP12678P"/>
    <property type="match status" value="1"/>
</dbReference>
<gene>
    <name evidence="14" type="ORF">CHLNCDRAFT_59732</name>
    <name evidence="13" type="ORF">CHLNCDRAFT_59832</name>
</gene>
<dbReference type="KEGG" id="cvr:CHLNCDRAFT_59732"/>
<sequence length="568" mass="60663">MGGGGPISPIGAAGRASQYKGGMTTSVMFIAVVAASGGLLFGYDLGVTGGVEASDSFLSKFFPGTYEAKQAAADDYNPYCMFDDQLLALFTSSLFIAGMVMAPVASVVTRKWGRKVTMLMGGLWFLLGSTLNAAAQNLAMLILGRICLGFGIGCANQSVPLYLSEMAPSKYRGGLNMMFQLATTIGILVAQLINYAVQDWDEGWRLSLGLGAVPACILTLGSIILPDSPNSLIERGKNEQGRKVLARIRGTQQVDAEYEDICEAAASATKVTHAQAWRNLFRRHYRPSLVLATWIPTFQQWTGMNAIMFYVPILFSSLGTGQKGALLNAVIIAGVNLISTFVAILLVDKAGRRKLFLSGGLQMFTAQIAVGILLGVSFSTYNTSNLPESITYVALVLICIFVAGFAYSWGPLTWLVPSEIQTLETRSAGFSLSVSMNFLFSFVLGQCFLTMLCSMEYGVFLFFAAMVAIMTAFVFVLVPETKGVPMEEIYTVYCEHKVWGKVIGPEAVEATMALAATNSGSMALAAAEMALAKPSPKFSHSTTKSTPRGSEDAAPDAAAADALPVSKE</sequence>
<feature type="transmembrane region" description="Helical" evidence="11">
    <location>
        <begin position="21"/>
        <end position="43"/>
    </location>
</feature>
<dbReference type="InterPro" id="IPR003663">
    <property type="entry name" value="Sugar/inositol_transpt"/>
</dbReference>
<proteinExistence type="inferred from homology"/>
<dbReference type="AlphaFoldDB" id="E1ZKC0"/>
<evidence type="ECO:0000256" key="7">
    <source>
        <dbReference type="ARBA" id="ARBA00022989"/>
    </source>
</evidence>
<dbReference type="EMBL" id="GL433850">
    <property type="protein sequence ID" value="EFN53666.1"/>
    <property type="molecule type" value="Genomic_DNA"/>
</dbReference>
<feature type="transmembrane region" description="Helical" evidence="11">
    <location>
        <begin position="390"/>
        <end position="416"/>
    </location>
</feature>
<dbReference type="GeneID" id="17353246"/>
<keyword evidence="7 11" id="KW-1133">Transmembrane helix</keyword>
<feature type="transmembrane region" description="Helical" evidence="11">
    <location>
        <begin position="288"/>
        <end position="313"/>
    </location>
</feature>
<dbReference type="Gene3D" id="1.20.1250.20">
    <property type="entry name" value="MFS general substrate transporter like domains"/>
    <property type="match status" value="1"/>
</dbReference>
<accession>E1ZKC0</accession>
<evidence type="ECO:0000313" key="15">
    <source>
        <dbReference type="Proteomes" id="UP000008141"/>
    </source>
</evidence>
<feature type="transmembrane region" description="Helical" evidence="11">
    <location>
        <begin position="325"/>
        <end position="347"/>
    </location>
</feature>
<protein>
    <recommendedName>
        <fullName evidence="12">Major facilitator superfamily (MFS) profile domain-containing protein</fullName>
    </recommendedName>
</protein>
<evidence type="ECO:0000313" key="13">
    <source>
        <dbReference type="EMBL" id="EFN50678.1"/>
    </source>
</evidence>
<feature type="transmembrane region" description="Helical" evidence="11">
    <location>
        <begin position="457"/>
        <end position="478"/>
    </location>
</feature>
<keyword evidence="6" id="KW-0769">Symport</keyword>
<keyword evidence="3 9" id="KW-0813">Transport</keyword>
<dbReference type="InterPro" id="IPR005828">
    <property type="entry name" value="MFS_sugar_transport-like"/>
</dbReference>